<comment type="subunit">
    <text evidence="12">Component of the DCX(DCAF12) E3 ubiquitin ligase complex, at least composed of CUL4 (CUL4A or CUL4B), DDB1, DCAF12 and RBX1.</text>
</comment>
<dbReference type="InterPro" id="IPR001680">
    <property type="entry name" value="WD40_rpt"/>
</dbReference>
<evidence type="ECO:0000256" key="8">
    <source>
        <dbReference type="ARBA" id="ARBA00023212"/>
    </source>
</evidence>
<keyword evidence="4" id="KW-0963">Cytoplasm</keyword>
<keyword evidence="9" id="KW-0539">Nucleus</keyword>
<evidence type="ECO:0000259" key="14">
    <source>
        <dbReference type="Pfam" id="PF23760"/>
    </source>
</evidence>
<dbReference type="InterPro" id="IPR019775">
    <property type="entry name" value="WD40_repeat_CS"/>
</dbReference>
<dbReference type="FunFam" id="2.130.10.10:FF:002625">
    <property type="entry name" value="DDB1 and CUL4 associated factor 12"/>
    <property type="match status" value="1"/>
</dbReference>
<dbReference type="OrthoDB" id="9610195at2759"/>
<evidence type="ECO:0000256" key="6">
    <source>
        <dbReference type="ARBA" id="ARBA00022737"/>
    </source>
</evidence>
<comment type="pathway">
    <text evidence="3">Protein modification; protein ubiquitination.</text>
</comment>
<dbReference type="PROSITE" id="PS50294">
    <property type="entry name" value="WD_REPEATS_REGION"/>
    <property type="match status" value="1"/>
</dbReference>
<dbReference type="InterPro" id="IPR056151">
    <property type="entry name" value="Beta-prop_DCAF12"/>
</dbReference>
<feature type="repeat" description="WD" evidence="13">
    <location>
        <begin position="268"/>
        <end position="308"/>
    </location>
</feature>
<keyword evidence="16" id="KW-1185">Reference proteome</keyword>
<comment type="function">
    <text evidence="10">Substrate-recognition component of a DCX (DDB1-CUL4-X-box) E3 ubiquitin-protein ligase complex of the DesCEND (destruction via C-end degrons) pathway, which recognizes a C-degron located at the extreme C terminus of target proteins, leading to their ubiquitination and degradation. The C-degron recognized by the DesCEND pathway is usually a motif of less than ten residues and can be present in full-length proteins, truncated proteins or proteolytically cleaved forms. The DCX(DCAF12) complex specifically recognizes proteins with a diglutamate (Glu-Glu) at the C-terminus leading to their ubiquitination and degradation. Also directly recognizes the C-terminal glutamate-leucine (Glu-Leu) degron as an alternative degron in proteins leading to their ubiquitination and degradation.</text>
</comment>
<evidence type="ECO:0000313" key="15">
    <source>
        <dbReference type="EMBL" id="TRY95135.1"/>
    </source>
</evidence>
<dbReference type="AlphaFoldDB" id="A0A553QYU7"/>
<dbReference type="InterPro" id="IPR015943">
    <property type="entry name" value="WD40/YVTN_repeat-like_dom_sf"/>
</dbReference>
<evidence type="ECO:0000256" key="3">
    <source>
        <dbReference type="ARBA" id="ARBA00004906"/>
    </source>
</evidence>
<evidence type="ECO:0000256" key="7">
    <source>
        <dbReference type="ARBA" id="ARBA00022786"/>
    </source>
</evidence>
<dbReference type="GO" id="GO:0080008">
    <property type="term" value="C:Cul4-RING E3 ubiquitin ligase complex"/>
    <property type="evidence" value="ECO:0007669"/>
    <property type="project" value="TreeGrafter"/>
</dbReference>
<reference evidence="15 16" key="1">
    <citation type="journal article" date="2019" name="Sci. Data">
        <title>Hybrid genome assembly and annotation of Danionella translucida.</title>
        <authorList>
            <person name="Kadobianskyi M."/>
            <person name="Schulze L."/>
            <person name="Schuelke M."/>
            <person name="Judkewitz B."/>
        </authorList>
    </citation>
    <scope>NUCLEOTIDE SEQUENCE [LARGE SCALE GENOMIC DNA]</scope>
    <source>
        <strain evidence="15 16">Bolton</strain>
    </source>
</reference>
<dbReference type="InterPro" id="IPR036322">
    <property type="entry name" value="WD40_repeat_dom_sf"/>
</dbReference>
<dbReference type="GO" id="GO:0005813">
    <property type="term" value="C:centrosome"/>
    <property type="evidence" value="ECO:0007669"/>
    <property type="project" value="UniProtKB-SubCell"/>
</dbReference>
<dbReference type="SMART" id="SM00320">
    <property type="entry name" value="WD40"/>
    <property type="match status" value="2"/>
</dbReference>
<dbReference type="PANTHER" id="PTHR19860:SF16">
    <property type="entry name" value="DDB1- AND CUL4-ASSOCIATED FACTOR 12"/>
    <property type="match status" value="1"/>
</dbReference>
<dbReference type="Gene3D" id="2.130.10.10">
    <property type="entry name" value="YVTN repeat-like/Quinoprotein amine dehydrogenase"/>
    <property type="match status" value="2"/>
</dbReference>
<keyword evidence="5 13" id="KW-0853">WD repeat</keyword>
<dbReference type="PROSITE" id="PS50082">
    <property type="entry name" value="WD_REPEATS_2"/>
    <property type="match status" value="1"/>
</dbReference>
<dbReference type="SUPFAM" id="SSF50978">
    <property type="entry name" value="WD40 repeat-like"/>
    <property type="match status" value="1"/>
</dbReference>
<evidence type="ECO:0000256" key="1">
    <source>
        <dbReference type="ARBA" id="ARBA00004123"/>
    </source>
</evidence>
<sequence>MTPFVRRPTDGKTEDRNRQLEANRKLTRFRIVRLDSVGVEYSQRRCCPPCGRGTYACRAMARKTVSRKRKADEPKEQQLDWCQSGQKRARVSSSVRHAQHWWQSRQSVVCCVRGREFRPQRQHEWSFQRSLRGFAASRIPGILQEREFSLGRLNKVFASQWLNHRQVVCGTKCNTLFVVDVVSGQITRIPMLKDKEVGGELSQGLASVASPFQYSGPGSVGGLDVQQGCGIHAIELNPSKSLLATGGDNPNSLAVYRLPTLDPVCVGDNGHNDWIFSIAWISDTMAVSGSRDGSMGLWEISEEVLSQAEKRQDVDGVPCYSHISHRALKDIPNEHTHPYHCKVRALAFNNSHKELGAVSLDGYFHLWKAEDNLCKEFSTKLPHCKENVCLAYGLDWSVYAVGSQAHVSFLDPRQSSQNIKSVSSRERGSGIRSVSFYEHIVTVGTGQGSLLFYDIRAQRFLDGAATTPGRYWKGPAEGILKLTTGRGWLNHDETWRSYFSDIRSFPNAVYTHCYDDSGTKLFVAGGPLCSGLHGNYAGLWS</sequence>
<feature type="domain" description="DDB1- and CUL4-associated factor 12 beta-propeller" evidence="14">
    <location>
        <begin position="226"/>
        <end position="541"/>
    </location>
</feature>
<keyword evidence="8" id="KW-0206">Cytoskeleton</keyword>
<evidence type="ECO:0000256" key="4">
    <source>
        <dbReference type="ARBA" id="ARBA00022490"/>
    </source>
</evidence>
<dbReference type="Pfam" id="PF23760">
    <property type="entry name" value="Beta-prop_DCAF12"/>
    <property type="match status" value="2"/>
</dbReference>
<name>A0A553QYU7_9TELE</name>
<dbReference type="EMBL" id="SRMA01025407">
    <property type="protein sequence ID" value="TRY95135.1"/>
    <property type="molecule type" value="Genomic_DNA"/>
</dbReference>
<evidence type="ECO:0000256" key="9">
    <source>
        <dbReference type="ARBA" id="ARBA00023242"/>
    </source>
</evidence>
<protein>
    <recommendedName>
        <fullName evidence="14">DDB1- and CUL4-associated factor 12 beta-propeller domain-containing protein</fullName>
    </recommendedName>
</protein>
<comment type="similarity">
    <text evidence="11">Belongs to the WD repeat DCAF12 family.</text>
</comment>
<evidence type="ECO:0000256" key="5">
    <source>
        <dbReference type="ARBA" id="ARBA00022574"/>
    </source>
</evidence>
<dbReference type="PANTHER" id="PTHR19860">
    <property type="entry name" value="DDB1- AND CUL4-ASSOCIATED FACTOR 12-RELATED"/>
    <property type="match status" value="1"/>
</dbReference>
<evidence type="ECO:0000256" key="12">
    <source>
        <dbReference type="ARBA" id="ARBA00038623"/>
    </source>
</evidence>
<proteinExistence type="inferred from homology"/>
<evidence type="ECO:0000256" key="13">
    <source>
        <dbReference type="PROSITE-ProRule" id="PRU00221"/>
    </source>
</evidence>
<dbReference type="Proteomes" id="UP000316079">
    <property type="component" value="Unassembled WGS sequence"/>
</dbReference>
<feature type="domain" description="DDB1- and CUL4-associated factor 12 beta-propeller" evidence="14">
    <location>
        <begin position="139"/>
        <end position="197"/>
    </location>
</feature>
<dbReference type="STRING" id="623744.A0A553QYU7"/>
<comment type="subcellular location">
    <subcellularLocation>
        <location evidence="2">Cytoplasm</location>
        <location evidence="2">Cytoskeleton</location>
        <location evidence="2">Microtubule organizing center</location>
        <location evidence="2">Centrosome</location>
    </subcellularLocation>
    <subcellularLocation>
        <location evidence="1">Nucleus</location>
    </subcellularLocation>
</comment>
<dbReference type="InterPro" id="IPR051191">
    <property type="entry name" value="DCAF12"/>
</dbReference>
<gene>
    <name evidence="15" type="ORF">DNTS_003848</name>
</gene>
<dbReference type="FunFam" id="2.130.10.10:FF:001190">
    <property type="entry name" value="DDB1 and CUL4 associated factor 12"/>
    <property type="match status" value="1"/>
</dbReference>
<evidence type="ECO:0000313" key="16">
    <source>
        <dbReference type="Proteomes" id="UP000316079"/>
    </source>
</evidence>
<evidence type="ECO:0000256" key="10">
    <source>
        <dbReference type="ARBA" id="ARBA00037373"/>
    </source>
</evidence>
<dbReference type="PROSITE" id="PS00678">
    <property type="entry name" value="WD_REPEATS_1"/>
    <property type="match status" value="1"/>
</dbReference>
<keyword evidence="7" id="KW-0833">Ubl conjugation pathway</keyword>
<evidence type="ECO:0000256" key="11">
    <source>
        <dbReference type="ARBA" id="ARBA00038022"/>
    </source>
</evidence>
<organism evidence="15 16">
    <name type="scientific">Danionella cerebrum</name>
    <dbReference type="NCBI Taxonomy" id="2873325"/>
    <lineage>
        <taxon>Eukaryota</taxon>
        <taxon>Metazoa</taxon>
        <taxon>Chordata</taxon>
        <taxon>Craniata</taxon>
        <taxon>Vertebrata</taxon>
        <taxon>Euteleostomi</taxon>
        <taxon>Actinopterygii</taxon>
        <taxon>Neopterygii</taxon>
        <taxon>Teleostei</taxon>
        <taxon>Ostariophysi</taxon>
        <taxon>Cypriniformes</taxon>
        <taxon>Danionidae</taxon>
        <taxon>Danioninae</taxon>
        <taxon>Danionella</taxon>
    </lineage>
</organism>
<keyword evidence="6" id="KW-0677">Repeat</keyword>
<accession>A0A553QYU7</accession>
<evidence type="ECO:0000256" key="2">
    <source>
        <dbReference type="ARBA" id="ARBA00004300"/>
    </source>
</evidence>
<dbReference type="GO" id="GO:0005634">
    <property type="term" value="C:nucleus"/>
    <property type="evidence" value="ECO:0007669"/>
    <property type="project" value="UniProtKB-SubCell"/>
</dbReference>
<comment type="caution">
    <text evidence="15">The sequence shown here is derived from an EMBL/GenBank/DDBJ whole genome shotgun (WGS) entry which is preliminary data.</text>
</comment>